<feature type="transmembrane region" description="Helical" evidence="8">
    <location>
        <begin position="164"/>
        <end position="183"/>
    </location>
</feature>
<comment type="caution">
    <text evidence="10">The sequence shown here is derived from an EMBL/GenBank/DDBJ whole genome shotgun (WGS) entry which is preliminary data.</text>
</comment>
<comment type="subcellular location">
    <subcellularLocation>
        <location evidence="1">Cell membrane</location>
        <topology evidence="1">Multi-pass membrane protein</topology>
    </subcellularLocation>
</comment>
<dbReference type="PROSITE" id="PS50850">
    <property type="entry name" value="MFS"/>
    <property type="match status" value="1"/>
</dbReference>
<feature type="transmembrane region" description="Helical" evidence="8">
    <location>
        <begin position="368"/>
        <end position="389"/>
    </location>
</feature>
<dbReference type="SUPFAM" id="SSF103473">
    <property type="entry name" value="MFS general substrate transporter"/>
    <property type="match status" value="1"/>
</dbReference>
<evidence type="ECO:0000313" key="10">
    <source>
        <dbReference type="EMBL" id="MBO3085940.1"/>
    </source>
</evidence>
<dbReference type="Gene3D" id="1.20.1720.10">
    <property type="entry name" value="Multidrug resistance protein D"/>
    <property type="match status" value="1"/>
</dbReference>
<feature type="transmembrane region" description="Helical" evidence="8">
    <location>
        <begin position="12"/>
        <end position="29"/>
    </location>
</feature>
<keyword evidence="5 8" id="KW-0812">Transmembrane</keyword>
<dbReference type="InterPro" id="IPR011701">
    <property type="entry name" value="MFS"/>
</dbReference>
<evidence type="ECO:0000256" key="5">
    <source>
        <dbReference type="ARBA" id="ARBA00022692"/>
    </source>
</evidence>
<evidence type="ECO:0000256" key="7">
    <source>
        <dbReference type="ARBA" id="ARBA00023136"/>
    </source>
</evidence>
<dbReference type="Proteomes" id="UP000678317">
    <property type="component" value="Unassembled WGS sequence"/>
</dbReference>
<evidence type="ECO:0000313" key="11">
    <source>
        <dbReference type="Proteomes" id="UP000678317"/>
    </source>
</evidence>
<dbReference type="InterPro" id="IPR005829">
    <property type="entry name" value="Sugar_transporter_CS"/>
</dbReference>
<comment type="similarity">
    <text evidence="2">Belongs to the major facilitator superfamily. Bcr/CmlA family.</text>
</comment>
<feature type="transmembrane region" description="Helical" evidence="8">
    <location>
        <begin position="250"/>
        <end position="267"/>
    </location>
</feature>
<keyword evidence="3" id="KW-0813">Transport</keyword>
<dbReference type="PANTHER" id="PTHR23502:SF132">
    <property type="entry name" value="POLYAMINE TRANSPORTER 2-RELATED"/>
    <property type="match status" value="1"/>
</dbReference>
<reference evidence="10 11" key="1">
    <citation type="submission" date="2021-03" db="EMBL/GenBank/DDBJ databases">
        <title>novel species in genus Cellulomonas.</title>
        <authorList>
            <person name="Zhang G."/>
        </authorList>
    </citation>
    <scope>NUCLEOTIDE SEQUENCE [LARGE SCALE GENOMIC DNA]</scope>
    <source>
        <strain evidence="11">zg-ZUI188</strain>
    </source>
</reference>
<feature type="transmembrane region" description="Helical" evidence="8">
    <location>
        <begin position="343"/>
        <end position="362"/>
    </location>
</feature>
<feature type="transmembrane region" description="Helical" evidence="8">
    <location>
        <begin position="49"/>
        <end position="69"/>
    </location>
</feature>
<sequence>MKLRTRPGALATRQVLVLGLLTALGPVSIDLYVPALPTLQHDLDASGGAAQLTLAGMTLGLALGELCIGAWSDRVGRRRPLLLSCTVHLGATVGCALAPTVTALAGYRFVQGVGAAGGSVLVLAIVRDIAAGDRLARLVAQVTVVTTTAPLLAPVVGAELLPLTGWRGVFGVLAVASALLLLVTWRTIGETHRPDSGATDVVRRVRAVLADRSFRQAAVVGSAVSAGVYAYVAASPLLLQDVHGLSPRSYGLVFLANSAGLVAGVRLSGWLTPRRGTPVVLAGFAGATLLTASALRPLEASFGLAGLLAGLWLFVASCGGCFPSAAALAVGRQADQSGTASSLYGFAVFTASGLVSPIAGTIGFTDATTVACVLVGTSSVAVVGGLRVLRSTREPSVRPPSG</sequence>
<keyword evidence="7 8" id="KW-0472">Membrane</keyword>
<feature type="transmembrane region" description="Helical" evidence="8">
    <location>
        <begin position="279"/>
        <end position="298"/>
    </location>
</feature>
<evidence type="ECO:0000256" key="6">
    <source>
        <dbReference type="ARBA" id="ARBA00022989"/>
    </source>
</evidence>
<dbReference type="InterPro" id="IPR020846">
    <property type="entry name" value="MFS_dom"/>
</dbReference>
<keyword evidence="6 8" id="KW-1133">Transmembrane helix</keyword>
<feature type="transmembrane region" description="Helical" evidence="8">
    <location>
        <begin position="304"/>
        <end position="331"/>
    </location>
</feature>
<dbReference type="InterPro" id="IPR004812">
    <property type="entry name" value="Efflux_drug-R_Bcr/CmlA"/>
</dbReference>
<feature type="transmembrane region" description="Helical" evidence="8">
    <location>
        <begin position="107"/>
        <end position="126"/>
    </location>
</feature>
<dbReference type="PANTHER" id="PTHR23502">
    <property type="entry name" value="MAJOR FACILITATOR SUPERFAMILY"/>
    <property type="match status" value="1"/>
</dbReference>
<feature type="transmembrane region" description="Helical" evidence="8">
    <location>
        <begin position="217"/>
        <end position="238"/>
    </location>
</feature>
<dbReference type="InterPro" id="IPR036259">
    <property type="entry name" value="MFS_trans_sf"/>
</dbReference>
<evidence type="ECO:0000259" key="9">
    <source>
        <dbReference type="PROSITE" id="PS50850"/>
    </source>
</evidence>
<feature type="transmembrane region" description="Helical" evidence="8">
    <location>
        <begin position="138"/>
        <end position="158"/>
    </location>
</feature>
<evidence type="ECO:0000256" key="8">
    <source>
        <dbReference type="SAM" id="Phobius"/>
    </source>
</evidence>
<evidence type="ECO:0000256" key="2">
    <source>
        <dbReference type="ARBA" id="ARBA00006236"/>
    </source>
</evidence>
<dbReference type="PROSITE" id="PS00216">
    <property type="entry name" value="SUGAR_TRANSPORT_1"/>
    <property type="match status" value="1"/>
</dbReference>
<dbReference type="EMBL" id="JAGFBM010000009">
    <property type="protein sequence ID" value="MBO3085940.1"/>
    <property type="molecule type" value="Genomic_DNA"/>
</dbReference>
<organism evidence="10 11">
    <name type="scientific">Cellulomonas fengjieae</name>
    <dbReference type="NCBI Taxonomy" id="2819978"/>
    <lineage>
        <taxon>Bacteria</taxon>
        <taxon>Bacillati</taxon>
        <taxon>Actinomycetota</taxon>
        <taxon>Actinomycetes</taxon>
        <taxon>Micrococcales</taxon>
        <taxon>Cellulomonadaceae</taxon>
        <taxon>Cellulomonas</taxon>
    </lineage>
</organism>
<evidence type="ECO:0000256" key="1">
    <source>
        <dbReference type="ARBA" id="ARBA00004651"/>
    </source>
</evidence>
<feature type="domain" description="Major facilitator superfamily (MFS) profile" evidence="9">
    <location>
        <begin position="14"/>
        <end position="396"/>
    </location>
</feature>
<evidence type="ECO:0000256" key="3">
    <source>
        <dbReference type="ARBA" id="ARBA00022448"/>
    </source>
</evidence>
<name>A0ABS3SLR8_9CELL</name>
<dbReference type="NCBIfam" id="TIGR00710">
    <property type="entry name" value="efflux_Bcr_CflA"/>
    <property type="match status" value="1"/>
</dbReference>
<gene>
    <name evidence="10" type="ORF">J4035_14960</name>
</gene>
<evidence type="ECO:0000256" key="4">
    <source>
        <dbReference type="ARBA" id="ARBA00022475"/>
    </source>
</evidence>
<dbReference type="Pfam" id="PF07690">
    <property type="entry name" value="MFS_1"/>
    <property type="match status" value="1"/>
</dbReference>
<keyword evidence="4" id="KW-1003">Cell membrane</keyword>
<proteinExistence type="inferred from homology"/>
<feature type="transmembrane region" description="Helical" evidence="8">
    <location>
        <begin position="81"/>
        <end position="101"/>
    </location>
</feature>
<keyword evidence="11" id="KW-1185">Reference proteome</keyword>
<accession>A0ABS3SLR8</accession>
<protein>
    <submittedName>
        <fullName evidence="10">Bcr/CflA family efflux MFS transporter</fullName>
    </submittedName>
</protein>
<dbReference type="RefSeq" id="WP_208290131.1">
    <property type="nucleotide sequence ID" value="NZ_CP074404.1"/>
</dbReference>